<dbReference type="SUPFAM" id="SSF81296">
    <property type="entry name" value="E set domains"/>
    <property type="match status" value="1"/>
</dbReference>
<sequence length="398" mass="45533">MNQMEEQAWDVLSRKKDLVKYHYDNRGVVFLSERHPSLSSMDWIIPQAFVTIQPREENMVQQVEEQTQLQVILEDRPHQSTESIKGKLVYFSNITHPVRSVRVRLSNKTSISYRPGRHVRYCNEDQTYLDEILIFSTERSLSPGLATWDFEFPPISKKTNGRCNNSLRVCSFLLAITDSHQHSSNNAWAESLWQVEATLIKVDPSSDVRNSGSDIRIVAGSKLNVITPRRTHIKDSGPLSIAFNERDHELPMFIKIDAKNPFVRCGEELEVDITISNSSMADLHQFRVILVRITGLAFEDGLKHTFQQHIFEYLVNKTISKGSSLHDTCIIRVPENTSHSAEGQMISVNYQLQLIVPKPLFLVDTVVTVPIHVLAPVHIRSETDVNRENFRALKYGCI</sequence>
<evidence type="ECO:0000259" key="1">
    <source>
        <dbReference type="Pfam" id="PF02752"/>
    </source>
</evidence>
<dbReference type="EMBL" id="MDYQ01000208">
    <property type="protein sequence ID" value="PRP78737.1"/>
    <property type="molecule type" value="Genomic_DNA"/>
</dbReference>
<evidence type="ECO:0000313" key="2">
    <source>
        <dbReference type="EMBL" id="PRP78737.1"/>
    </source>
</evidence>
<dbReference type="Proteomes" id="UP000241769">
    <property type="component" value="Unassembled WGS sequence"/>
</dbReference>
<proteinExistence type="predicted"/>
<comment type="caution">
    <text evidence="2">The sequence shown here is derived from an EMBL/GenBank/DDBJ whole genome shotgun (WGS) entry which is preliminary data.</text>
</comment>
<feature type="domain" description="Arrestin C-terminal-like" evidence="1">
    <location>
        <begin position="264"/>
        <end position="374"/>
    </location>
</feature>
<organism evidence="2 3">
    <name type="scientific">Planoprotostelium fungivorum</name>
    <dbReference type="NCBI Taxonomy" id="1890364"/>
    <lineage>
        <taxon>Eukaryota</taxon>
        <taxon>Amoebozoa</taxon>
        <taxon>Evosea</taxon>
        <taxon>Variosea</taxon>
        <taxon>Cavosteliida</taxon>
        <taxon>Cavosteliaceae</taxon>
        <taxon>Planoprotostelium</taxon>
    </lineage>
</organism>
<reference evidence="2 3" key="1">
    <citation type="journal article" date="2018" name="Genome Biol. Evol.">
        <title>Multiple Roots of Fruiting Body Formation in Amoebozoa.</title>
        <authorList>
            <person name="Hillmann F."/>
            <person name="Forbes G."/>
            <person name="Novohradska S."/>
            <person name="Ferling I."/>
            <person name="Riege K."/>
            <person name="Groth M."/>
            <person name="Westermann M."/>
            <person name="Marz M."/>
            <person name="Spaller T."/>
            <person name="Winckler T."/>
            <person name="Schaap P."/>
            <person name="Glockner G."/>
        </authorList>
    </citation>
    <scope>NUCLEOTIDE SEQUENCE [LARGE SCALE GENOMIC DNA]</scope>
    <source>
        <strain evidence="2 3">Jena</strain>
    </source>
</reference>
<evidence type="ECO:0000313" key="3">
    <source>
        <dbReference type="Proteomes" id="UP000241769"/>
    </source>
</evidence>
<gene>
    <name evidence="2" type="ORF">PROFUN_13315</name>
</gene>
<dbReference type="InterPro" id="IPR014752">
    <property type="entry name" value="Arrestin-like_C"/>
</dbReference>
<dbReference type="Gene3D" id="2.60.40.640">
    <property type="match status" value="1"/>
</dbReference>
<dbReference type="InterPro" id="IPR011022">
    <property type="entry name" value="Arrestin_C-like"/>
</dbReference>
<accession>A0A2P6N457</accession>
<dbReference type="Pfam" id="PF02752">
    <property type="entry name" value="Arrestin_C"/>
    <property type="match status" value="1"/>
</dbReference>
<dbReference type="AlphaFoldDB" id="A0A2P6N457"/>
<name>A0A2P6N457_9EUKA</name>
<dbReference type="InParanoid" id="A0A2P6N457"/>
<dbReference type="InterPro" id="IPR014756">
    <property type="entry name" value="Ig_E-set"/>
</dbReference>
<protein>
    <recommendedName>
        <fullName evidence="1">Arrestin C-terminal-like domain-containing protein</fullName>
    </recommendedName>
</protein>
<keyword evidence="3" id="KW-1185">Reference proteome</keyword>